<feature type="domain" description="SusD-like N-terminal" evidence="7">
    <location>
        <begin position="90"/>
        <end position="240"/>
    </location>
</feature>
<evidence type="ECO:0000256" key="5">
    <source>
        <dbReference type="ARBA" id="ARBA00023237"/>
    </source>
</evidence>
<dbReference type="Pfam" id="PF14322">
    <property type="entry name" value="SusD-like_3"/>
    <property type="match status" value="1"/>
</dbReference>
<dbReference type="CDD" id="cd08977">
    <property type="entry name" value="SusD"/>
    <property type="match status" value="1"/>
</dbReference>
<evidence type="ECO:0000256" key="3">
    <source>
        <dbReference type="ARBA" id="ARBA00022729"/>
    </source>
</evidence>
<evidence type="ECO:0000256" key="4">
    <source>
        <dbReference type="ARBA" id="ARBA00023136"/>
    </source>
</evidence>
<dbReference type="InterPro" id="IPR033985">
    <property type="entry name" value="SusD-like_N"/>
</dbReference>
<dbReference type="Proteomes" id="UP000679126">
    <property type="component" value="Unassembled WGS sequence"/>
</dbReference>
<evidence type="ECO:0000256" key="2">
    <source>
        <dbReference type="ARBA" id="ARBA00006275"/>
    </source>
</evidence>
<evidence type="ECO:0000313" key="8">
    <source>
        <dbReference type="EMBL" id="MBO9151355.1"/>
    </source>
</evidence>
<organism evidence="8 9">
    <name type="scientific">Chitinophaga chungangae</name>
    <dbReference type="NCBI Taxonomy" id="2821488"/>
    <lineage>
        <taxon>Bacteria</taxon>
        <taxon>Pseudomonadati</taxon>
        <taxon>Bacteroidota</taxon>
        <taxon>Chitinophagia</taxon>
        <taxon>Chitinophagales</taxon>
        <taxon>Chitinophagaceae</taxon>
        <taxon>Chitinophaga</taxon>
    </lineage>
</organism>
<name>A0ABS3Y9K7_9BACT</name>
<dbReference type="InterPro" id="IPR011990">
    <property type="entry name" value="TPR-like_helical_dom_sf"/>
</dbReference>
<gene>
    <name evidence="8" type="ORF">J7I43_03990</name>
</gene>
<proteinExistence type="inferred from homology"/>
<dbReference type="PROSITE" id="PS51257">
    <property type="entry name" value="PROKAR_LIPOPROTEIN"/>
    <property type="match status" value="1"/>
</dbReference>
<dbReference type="RefSeq" id="WP_209143481.1">
    <property type="nucleotide sequence ID" value="NZ_JAGHKP010000001.1"/>
</dbReference>
<evidence type="ECO:0000259" key="6">
    <source>
        <dbReference type="Pfam" id="PF07980"/>
    </source>
</evidence>
<dbReference type="Gene3D" id="1.25.40.390">
    <property type="match status" value="1"/>
</dbReference>
<dbReference type="SUPFAM" id="SSF48452">
    <property type="entry name" value="TPR-like"/>
    <property type="match status" value="1"/>
</dbReference>
<reference evidence="9" key="1">
    <citation type="submission" date="2021-03" db="EMBL/GenBank/DDBJ databases">
        <title>Assistant Professor.</title>
        <authorList>
            <person name="Huq M.A."/>
        </authorList>
    </citation>
    <scope>NUCLEOTIDE SEQUENCE [LARGE SCALE GENOMIC DNA]</scope>
    <source>
        <strain evidence="9">MAH-28</strain>
    </source>
</reference>
<keyword evidence="5" id="KW-0998">Cell outer membrane</keyword>
<accession>A0ABS3Y9K7</accession>
<dbReference type="Pfam" id="PF07980">
    <property type="entry name" value="SusD_RagB"/>
    <property type="match status" value="1"/>
</dbReference>
<evidence type="ECO:0000313" key="9">
    <source>
        <dbReference type="Proteomes" id="UP000679126"/>
    </source>
</evidence>
<keyword evidence="9" id="KW-1185">Reference proteome</keyword>
<sequence length="487" mass="53275">MRNIIIFIFASLLVTACNKQIDSVRPLTKIDKEGELSSLAGIEETTIGNYVLLQGSGFNYFDVPLHDFAESRGNNVTLQNWAPVGKTTDAFFFRNSSSPTQGNSADLYRGAYQIIVSVNTTLEGIAAMESSGYSTLTETEKNRFRYAKGENLFIRALVYFNLVRVYGKPYYQSAASSPGVIVKTSSDIKDVPERGTVKEVYDFILRDLDAAAQLMKAPVAKTNAFAGTAAAWSLMSRAYLYMGGSAAAPDAAANQRAIDYADSVITQTGGKYILLQGGDYNKMFADDELGNIGRANSAANKEIIFAFDNSSRASTLGQFYHYDAIYNVGATFLPSANFKSLLAPGDARAAFLKLNPNSGFVETTKFLVLPEAWLTRAPYIYFRLAELYLNRAEAYAKLGNVAKAKENLKTIHTRAGLPAADVDNLATADVLPAVLKERRIELAFEGHNSFDYFRNGLPMTRTAADNNGTAFTIEPTDPKVILDLPKN</sequence>
<comment type="subcellular location">
    <subcellularLocation>
        <location evidence="1">Cell outer membrane</location>
    </subcellularLocation>
</comment>
<keyword evidence="3" id="KW-0732">Signal</keyword>
<dbReference type="InterPro" id="IPR012944">
    <property type="entry name" value="SusD_RagB_dom"/>
</dbReference>
<feature type="domain" description="RagB/SusD" evidence="6">
    <location>
        <begin position="374"/>
        <end position="471"/>
    </location>
</feature>
<dbReference type="EMBL" id="JAGHKP010000001">
    <property type="protein sequence ID" value="MBO9151355.1"/>
    <property type="molecule type" value="Genomic_DNA"/>
</dbReference>
<keyword evidence="4" id="KW-0472">Membrane</keyword>
<evidence type="ECO:0000256" key="1">
    <source>
        <dbReference type="ARBA" id="ARBA00004442"/>
    </source>
</evidence>
<comment type="caution">
    <text evidence="8">The sequence shown here is derived from an EMBL/GenBank/DDBJ whole genome shotgun (WGS) entry which is preliminary data.</text>
</comment>
<evidence type="ECO:0000259" key="7">
    <source>
        <dbReference type="Pfam" id="PF14322"/>
    </source>
</evidence>
<protein>
    <submittedName>
        <fullName evidence="8">RagB/SusD family nutrient uptake outer membrane protein</fullName>
    </submittedName>
</protein>
<comment type="similarity">
    <text evidence="2">Belongs to the SusD family.</text>
</comment>